<dbReference type="Pfam" id="PF00685">
    <property type="entry name" value="Sulfotransfer_1"/>
    <property type="match status" value="1"/>
</dbReference>
<dbReference type="RefSeq" id="WP_176967689.1">
    <property type="nucleotide sequence ID" value="NZ_FNNC01000002.1"/>
</dbReference>
<feature type="domain" description="Sulfotransferase" evidence="3">
    <location>
        <begin position="5"/>
        <end position="195"/>
    </location>
</feature>
<evidence type="ECO:0000313" key="4">
    <source>
        <dbReference type="EMBL" id="SDW43483.1"/>
    </source>
</evidence>
<protein>
    <submittedName>
        <fullName evidence="4">Sulfotransferase domain-containing protein</fullName>
    </submittedName>
</protein>
<dbReference type="GO" id="GO:0008146">
    <property type="term" value="F:sulfotransferase activity"/>
    <property type="evidence" value="ECO:0007669"/>
    <property type="project" value="InterPro"/>
</dbReference>
<dbReference type="Gene3D" id="3.40.50.300">
    <property type="entry name" value="P-loop containing nucleotide triphosphate hydrolases"/>
    <property type="match status" value="1"/>
</dbReference>
<reference evidence="4 5" key="1">
    <citation type="submission" date="2016-10" db="EMBL/GenBank/DDBJ databases">
        <authorList>
            <person name="de Groot N.N."/>
        </authorList>
    </citation>
    <scope>NUCLEOTIDE SEQUENCE [LARGE SCALE GENOMIC DNA]</scope>
    <source>
        <strain evidence="4 5">DSM 23126</strain>
    </source>
</reference>
<dbReference type="InterPro" id="IPR027417">
    <property type="entry name" value="P-loop_NTPase"/>
</dbReference>
<evidence type="ECO:0000313" key="5">
    <source>
        <dbReference type="Proteomes" id="UP000199488"/>
    </source>
</evidence>
<evidence type="ECO:0000259" key="3">
    <source>
        <dbReference type="Pfam" id="PF00685"/>
    </source>
</evidence>
<sequence>MGFPPSAFLIGAQKAGTTTLANLLGQHPDLSLAEPKEPDYLSNQYSRGLEWYKERFIDPEAEVLLDASTSYTLASPKYEYEDKSIPERLYELNPDAKLIYIMRDPVERTYSGYLHSKRYGRTTQSFSALIRNKEFHHIFTSDYYKQISRWLEVFPRESLLLLLFEDLKEEPEAAARECLEFLGLDSDVEMSTDVYMNKSYNTTGFGAKLNGLLRKYRFINVKWIPQRLRERLKKTFIVSKEPVEKMSEEDRIYLQEHFRPMNEQLKRQYGVDTNKWS</sequence>
<gene>
    <name evidence="4" type="ORF">SAMN05421781_1414</name>
</gene>
<name>A0A1H2THQ7_9BACI</name>
<dbReference type="PANTHER" id="PTHR10605:SF56">
    <property type="entry name" value="BIFUNCTIONAL HEPARAN SULFATE N-DEACETYLASE_N-SULFOTRANSFERASE"/>
    <property type="match status" value="1"/>
</dbReference>
<dbReference type="InterPro" id="IPR037359">
    <property type="entry name" value="NST/OST"/>
</dbReference>
<proteinExistence type="predicted"/>
<evidence type="ECO:0000256" key="2">
    <source>
        <dbReference type="ARBA" id="ARBA00023180"/>
    </source>
</evidence>
<dbReference type="STRING" id="1122204.SAMN05421781_1414"/>
<dbReference type="AlphaFoldDB" id="A0A1H2THQ7"/>
<dbReference type="Proteomes" id="UP000199488">
    <property type="component" value="Unassembled WGS sequence"/>
</dbReference>
<keyword evidence="1 4" id="KW-0808">Transferase</keyword>
<keyword evidence="2" id="KW-0325">Glycoprotein</keyword>
<organism evidence="4 5">
    <name type="scientific">Marinococcus luteus</name>
    <dbReference type="NCBI Taxonomy" id="1122204"/>
    <lineage>
        <taxon>Bacteria</taxon>
        <taxon>Bacillati</taxon>
        <taxon>Bacillota</taxon>
        <taxon>Bacilli</taxon>
        <taxon>Bacillales</taxon>
        <taxon>Bacillaceae</taxon>
        <taxon>Marinococcus</taxon>
    </lineage>
</organism>
<dbReference type="SUPFAM" id="SSF52540">
    <property type="entry name" value="P-loop containing nucleoside triphosphate hydrolases"/>
    <property type="match status" value="1"/>
</dbReference>
<dbReference type="EMBL" id="FNNC01000002">
    <property type="protein sequence ID" value="SDW43483.1"/>
    <property type="molecule type" value="Genomic_DNA"/>
</dbReference>
<dbReference type="PANTHER" id="PTHR10605">
    <property type="entry name" value="HEPARAN SULFATE SULFOTRANSFERASE"/>
    <property type="match status" value="1"/>
</dbReference>
<keyword evidence="5" id="KW-1185">Reference proteome</keyword>
<accession>A0A1H2THQ7</accession>
<evidence type="ECO:0000256" key="1">
    <source>
        <dbReference type="ARBA" id="ARBA00022679"/>
    </source>
</evidence>
<dbReference type="InterPro" id="IPR000863">
    <property type="entry name" value="Sulfotransferase_dom"/>
</dbReference>